<accession>A0A087U7H3</accession>
<keyword evidence="6" id="KW-0805">Transcription regulation</keyword>
<feature type="compositionally biased region" description="Basic and acidic residues" evidence="10">
    <location>
        <begin position="166"/>
        <end position="175"/>
    </location>
</feature>
<feature type="compositionally biased region" description="Polar residues" evidence="10">
    <location>
        <begin position="176"/>
        <end position="191"/>
    </location>
</feature>
<dbReference type="STRING" id="407821.A0A087U7H3"/>
<evidence type="ECO:0000313" key="13">
    <source>
        <dbReference type="Proteomes" id="UP000054359"/>
    </source>
</evidence>
<dbReference type="Pfam" id="PF12874">
    <property type="entry name" value="zf-met"/>
    <property type="match status" value="1"/>
</dbReference>
<dbReference type="FunFam" id="3.30.160.60:FF:000202">
    <property type="entry name" value="Zinc finger protein 574"/>
    <property type="match status" value="1"/>
</dbReference>
<keyword evidence="7" id="KW-0804">Transcription</keyword>
<keyword evidence="2" id="KW-0479">Metal-binding</keyword>
<dbReference type="OrthoDB" id="1095242at2759"/>
<feature type="domain" description="C2H2-type" evidence="11">
    <location>
        <begin position="353"/>
        <end position="380"/>
    </location>
</feature>
<evidence type="ECO:0000256" key="10">
    <source>
        <dbReference type="SAM" id="MobiDB-lite"/>
    </source>
</evidence>
<dbReference type="FunFam" id="3.30.160.60:FF:000621">
    <property type="entry name" value="FLT3-interacting zinc finger 1"/>
    <property type="match status" value="1"/>
</dbReference>
<dbReference type="GO" id="GO:0008270">
    <property type="term" value="F:zinc ion binding"/>
    <property type="evidence" value="ECO:0007669"/>
    <property type="project" value="UniProtKB-KW"/>
</dbReference>
<evidence type="ECO:0000256" key="5">
    <source>
        <dbReference type="ARBA" id="ARBA00022833"/>
    </source>
</evidence>
<organism evidence="12 13">
    <name type="scientific">Stegodyphus mimosarum</name>
    <name type="common">African social velvet spider</name>
    <dbReference type="NCBI Taxonomy" id="407821"/>
    <lineage>
        <taxon>Eukaryota</taxon>
        <taxon>Metazoa</taxon>
        <taxon>Ecdysozoa</taxon>
        <taxon>Arthropoda</taxon>
        <taxon>Chelicerata</taxon>
        <taxon>Arachnida</taxon>
        <taxon>Araneae</taxon>
        <taxon>Araneomorphae</taxon>
        <taxon>Entelegynae</taxon>
        <taxon>Eresoidea</taxon>
        <taxon>Eresidae</taxon>
        <taxon>Stegodyphus</taxon>
    </lineage>
</organism>
<dbReference type="InterPro" id="IPR013087">
    <property type="entry name" value="Znf_C2H2_type"/>
</dbReference>
<feature type="domain" description="C2H2-type" evidence="11">
    <location>
        <begin position="89"/>
        <end position="117"/>
    </location>
</feature>
<feature type="domain" description="C2H2-type" evidence="11">
    <location>
        <begin position="297"/>
        <end position="324"/>
    </location>
</feature>
<keyword evidence="4 9" id="KW-0863">Zinc-finger</keyword>
<evidence type="ECO:0000256" key="1">
    <source>
        <dbReference type="ARBA" id="ARBA00004123"/>
    </source>
</evidence>
<keyword evidence="5" id="KW-0862">Zinc</keyword>
<dbReference type="AlphaFoldDB" id="A0A087U7H3"/>
<proteinExistence type="predicted"/>
<protein>
    <submittedName>
        <fullName evidence="12">Zinc finger protein 91</fullName>
    </submittedName>
</protein>
<evidence type="ECO:0000256" key="7">
    <source>
        <dbReference type="ARBA" id="ARBA00023163"/>
    </source>
</evidence>
<dbReference type="GO" id="GO:0032502">
    <property type="term" value="P:developmental process"/>
    <property type="evidence" value="ECO:0007669"/>
    <property type="project" value="UniProtKB-ARBA"/>
</dbReference>
<feature type="domain" description="C2H2-type" evidence="11">
    <location>
        <begin position="381"/>
        <end position="408"/>
    </location>
</feature>
<feature type="region of interest" description="Disordered" evidence="10">
    <location>
        <begin position="153"/>
        <end position="197"/>
    </location>
</feature>
<dbReference type="GO" id="GO:0005634">
    <property type="term" value="C:nucleus"/>
    <property type="evidence" value="ECO:0007669"/>
    <property type="project" value="UniProtKB-SubCell"/>
</dbReference>
<name>A0A087U7H3_STEMI</name>
<keyword evidence="8" id="KW-0539">Nucleus</keyword>
<evidence type="ECO:0000256" key="3">
    <source>
        <dbReference type="ARBA" id="ARBA00022737"/>
    </source>
</evidence>
<dbReference type="FunFam" id="3.30.160.60:FF:000446">
    <property type="entry name" value="Zinc finger protein"/>
    <property type="match status" value="1"/>
</dbReference>
<dbReference type="EMBL" id="KK118574">
    <property type="protein sequence ID" value="KFM73312.1"/>
    <property type="molecule type" value="Genomic_DNA"/>
</dbReference>
<evidence type="ECO:0000256" key="9">
    <source>
        <dbReference type="PROSITE-ProRule" id="PRU00042"/>
    </source>
</evidence>
<reference evidence="12 13" key="1">
    <citation type="submission" date="2013-11" db="EMBL/GenBank/DDBJ databases">
        <title>Genome sequencing of Stegodyphus mimosarum.</title>
        <authorList>
            <person name="Bechsgaard J."/>
        </authorList>
    </citation>
    <scope>NUCLEOTIDE SEQUENCE [LARGE SCALE GENOMIC DNA]</scope>
</reference>
<dbReference type="SUPFAM" id="SSF57667">
    <property type="entry name" value="beta-beta-alpha zinc fingers"/>
    <property type="match status" value="5"/>
</dbReference>
<feature type="domain" description="C2H2-type" evidence="11">
    <location>
        <begin position="241"/>
        <end position="268"/>
    </location>
</feature>
<feature type="non-terminal residue" evidence="12">
    <location>
        <position position="411"/>
    </location>
</feature>
<feature type="domain" description="C2H2-type" evidence="11">
    <location>
        <begin position="325"/>
        <end position="352"/>
    </location>
</feature>
<dbReference type="PROSITE" id="PS00028">
    <property type="entry name" value="ZINC_FINGER_C2H2_1"/>
    <property type="match status" value="9"/>
</dbReference>
<dbReference type="Pfam" id="PF13465">
    <property type="entry name" value="zf-H2C2_2"/>
    <property type="match status" value="1"/>
</dbReference>
<evidence type="ECO:0000256" key="6">
    <source>
        <dbReference type="ARBA" id="ARBA00023015"/>
    </source>
</evidence>
<dbReference type="SMART" id="SM00355">
    <property type="entry name" value="ZnF_C2H2"/>
    <property type="match status" value="9"/>
</dbReference>
<dbReference type="PROSITE" id="PS50157">
    <property type="entry name" value="ZINC_FINGER_C2H2_2"/>
    <property type="match status" value="9"/>
</dbReference>
<dbReference type="Gene3D" id="3.30.160.60">
    <property type="entry name" value="Classic Zinc Finger"/>
    <property type="match status" value="8"/>
</dbReference>
<dbReference type="FunFam" id="3.30.160.60:FF:000744">
    <property type="entry name" value="zinc finger E-box-binding homeobox 1"/>
    <property type="match status" value="1"/>
</dbReference>
<dbReference type="Proteomes" id="UP000054359">
    <property type="component" value="Unassembled WGS sequence"/>
</dbReference>
<dbReference type="FunFam" id="3.30.160.60:FF:000052">
    <property type="entry name" value="zinc finger protein 546 isoform X1"/>
    <property type="match status" value="1"/>
</dbReference>
<evidence type="ECO:0000313" key="12">
    <source>
        <dbReference type="EMBL" id="KFM73312.1"/>
    </source>
</evidence>
<evidence type="ECO:0000256" key="2">
    <source>
        <dbReference type="ARBA" id="ARBA00022723"/>
    </source>
</evidence>
<gene>
    <name evidence="12" type="ORF">X975_01631</name>
</gene>
<dbReference type="PANTHER" id="PTHR24394">
    <property type="entry name" value="ZINC FINGER PROTEIN"/>
    <property type="match status" value="1"/>
</dbReference>
<feature type="domain" description="C2H2-type" evidence="11">
    <location>
        <begin position="61"/>
        <end position="88"/>
    </location>
</feature>
<feature type="domain" description="C2H2-type" evidence="11">
    <location>
        <begin position="269"/>
        <end position="296"/>
    </location>
</feature>
<sequence length="411" mass="47523">MEVTSKVQGPEITSGLNEEAVTSSDIQKKKSKGHRCFFCGQRFIQKNVLRKHISIHKDRDFFCEVCGKAFSTSWGLRKHMKTHTGERPYQCEYCEKAFIQKCTLQFHIKAIHSNKSHPRCKSCGKRLKSFSYVQCWLCRYEGKEIDEHINQQSAQGEECTPNLESKSNDSSDLKQTELNSSLSEKINSNKEPNVKEGENASIISHILRPENNEFSPSMCDKLYLSGIDVNQQIDSGQDLIYICEHCGLNFRNSIEMRKHLISHTNLRPFMCEKCGKDFKRDYNLKQHMVTHKEERPFICKICKRTFKSIPCLKQHLVSHSDDRPFVCKDCGSGFKSTQGLKTHRMIHNKEKPLACKTCGKTFNFLGNLQRHFRIHTGERPYQCKLCPKKFSQSNGLKAHEFTHTKPVKAFE</sequence>
<evidence type="ECO:0000256" key="8">
    <source>
        <dbReference type="ARBA" id="ARBA00023242"/>
    </source>
</evidence>
<keyword evidence="3" id="KW-0677">Repeat</keyword>
<dbReference type="Pfam" id="PF00096">
    <property type="entry name" value="zf-C2H2"/>
    <property type="match status" value="4"/>
</dbReference>
<comment type="subcellular location">
    <subcellularLocation>
        <location evidence="1">Nucleus</location>
    </subcellularLocation>
</comment>
<dbReference type="InterPro" id="IPR036236">
    <property type="entry name" value="Znf_C2H2_sf"/>
</dbReference>
<dbReference type="GO" id="GO:0000981">
    <property type="term" value="F:DNA-binding transcription factor activity, RNA polymerase II-specific"/>
    <property type="evidence" value="ECO:0007669"/>
    <property type="project" value="TreeGrafter"/>
</dbReference>
<feature type="domain" description="C2H2-type" evidence="11">
    <location>
        <begin position="34"/>
        <end position="61"/>
    </location>
</feature>
<evidence type="ECO:0000259" key="11">
    <source>
        <dbReference type="PROSITE" id="PS50157"/>
    </source>
</evidence>
<evidence type="ECO:0000256" key="4">
    <source>
        <dbReference type="ARBA" id="ARBA00022771"/>
    </source>
</evidence>
<dbReference type="FunFam" id="3.30.160.60:FF:001049">
    <property type="entry name" value="zinc finger protein 319"/>
    <property type="match status" value="1"/>
</dbReference>
<dbReference type="PANTHER" id="PTHR24394:SF29">
    <property type="entry name" value="MYONEURIN"/>
    <property type="match status" value="1"/>
</dbReference>
<keyword evidence="13" id="KW-1185">Reference proteome</keyword>
<dbReference type="OMA" id="WGLRKHM"/>